<dbReference type="Proteomes" id="UP000192408">
    <property type="component" value="Unassembled WGS sequence"/>
</dbReference>
<dbReference type="InterPro" id="IPR058979">
    <property type="entry name" value="LysC-like"/>
</dbReference>
<keyword evidence="3" id="KW-1185">Reference proteome</keyword>
<dbReference type="AlphaFoldDB" id="A0A1W1V5P4"/>
<proteinExistence type="predicted"/>
<accession>A0A1W1V5P4</accession>
<dbReference type="NCBIfam" id="NF038368">
    <property type="entry name" value="P2_Rz1"/>
    <property type="match status" value="1"/>
</dbReference>
<sequence length="94" mass="10713">MTIQQRSGKAYRRKIALPLLCLLMLLSGCSSKPVITKTEYLFPPSVYLIQCKQTPFTGKTYGEAIVYLRLVQQERAVCASRIDGIIKWSNQMKQ</sequence>
<evidence type="ECO:0000256" key="1">
    <source>
        <dbReference type="SAM" id="SignalP"/>
    </source>
</evidence>
<feature type="chain" id="PRO_5012912949" evidence="1">
    <location>
        <begin position="33"/>
        <end position="94"/>
    </location>
</feature>
<evidence type="ECO:0000313" key="2">
    <source>
        <dbReference type="EMBL" id="SMB88480.1"/>
    </source>
</evidence>
<dbReference type="InterPro" id="IPR047737">
    <property type="entry name" value="LysC"/>
</dbReference>
<keyword evidence="1" id="KW-0732">Signal</keyword>
<reference evidence="3" key="1">
    <citation type="submission" date="2017-04" db="EMBL/GenBank/DDBJ databases">
        <authorList>
            <person name="Varghese N."/>
            <person name="Submissions S."/>
        </authorList>
    </citation>
    <scope>NUCLEOTIDE SEQUENCE [LARGE SCALE GENOMIC DNA]</scope>
    <source>
        <strain evidence="3">DSM 23072</strain>
    </source>
</reference>
<dbReference type="Pfam" id="PF23793">
    <property type="entry name" value="LysC"/>
    <property type="match status" value="1"/>
</dbReference>
<evidence type="ECO:0000313" key="3">
    <source>
        <dbReference type="Proteomes" id="UP000192408"/>
    </source>
</evidence>
<organism evidence="2 3">
    <name type="scientific">Pasteurella testudinis DSM 23072</name>
    <dbReference type="NCBI Taxonomy" id="1122938"/>
    <lineage>
        <taxon>Bacteria</taxon>
        <taxon>Pseudomonadati</taxon>
        <taxon>Pseudomonadota</taxon>
        <taxon>Gammaproteobacteria</taxon>
        <taxon>Pasteurellales</taxon>
        <taxon>Pasteurellaceae</taxon>
        <taxon>Pasteurella</taxon>
    </lineage>
</organism>
<gene>
    <name evidence="2" type="ORF">SAMN05660772_02813</name>
</gene>
<protein>
    <submittedName>
        <fullName evidence="2">Uncharacterized protein</fullName>
    </submittedName>
</protein>
<name>A0A1W1V5P4_9PAST</name>
<dbReference type="EMBL" id="FWWV01000047">
    <property type="protein sequence ID" value="SMB88480.1"/>
    <property type="molecule type" value="Genomic_DNA"/>
</dbReference>
<feature type="signal peptide" evidence="1">
    <location>
        <begin position="1"/>
        <end position="32"/>
    </location>
</feature>
<dbReference type="PROSITE" id="PS51257">
    <property type="entry name" value="PROKAR_LIPOPROTEIN"/>
    <property type="match status" value="1"/>
</dbReference>